<dbReference type="Gene3D" id="3.10.28.10">
    <property type="entry name" value="Homing endonucleases"/>
    <property type="match status" value="1"/>
</dbReference>
<keyword evidence="2" id="KW-0378">Hydrolase</keyword>
<dbReference type="GO" id="GO:0004519">
    <property type="term" value="F:endonuclease activity"/>
    <property type="evidence" value="ECO:0007669"/>
    <property type="project" value="UniProtKB-KW"/>
</dbReference>
<dbReference type="GeneID" id="20498039"/>
<dbReference type="PANTHER" id="PTHR36181">
    <property type="entry name" value="INTRON-ENCODED ENDONUCLEASE AI3-RELATED"/>
    <property type="match status" value="1"/>
</dbReference>
<keyword evidence="2" id="KW-0540">Nuclease</keyword>
<dbReference type="AlphaFoldDB" id="A0A088CAF2"/>
<proteinExistence type="predicted"/>
<geneLocation type="mitochondrion" evidence="2"/>
<dbReference type="GO" id="GO:0005739">
    <property type="term" value="C:mitochondrion"/>
    <property type="evidence" value="ECO:0007669"/>
    <property type="project" value="UniProtKB-ARBA"/>
</dbReference>
<accession>A0A088CAF2</accession>
<gene>
    <name evidence="2" type="ORF">SBORM_0078</name>
</gene>
<dbReference type="RefSeq" id="YP_009072396.1">
    <property type="nucleotide sequence ID" value="NC_025200.1"/>
</dbReference>
<dbReference type="EMBL" id="KJ434027">
    <property type="protein sequence ID" value="AHX83036.1"/>
    <property type="molecule type" value="Genomic_DNA"/>
</dbReference>
<keyword evidence="2" id="KW-0496">Mitochondrion</keyword>
<dbReference type="PANTHER" id="PTHR36181:SF2">
    <property type="entry name" value="INTRON-ENCODED ENDONUCLEASE AI3-RELATED"/>
    <property type="match status" value="1"/>
</dbReference>
<dbReference type="Pfam" id="PF00961">
    <property type="entry name" value="LAGLIDADG_1"/>
    <property type="match status" value="1"/>
</dbReference>
<organism evidence="2">
    <name type="scientific">Sclerotinia borealis</name>
    <dbReference type="NCBI Taxonomy" id="77105"/>
    <lineage>
        <taxon>Eukaryota</taxon>
        <taxon>Fungi</taxon>
        <taxon>Dikarya</taxon>
        <taxon>Ascomycota</taxon>
        <taxon>Pezizomycotina</taxon>
        <taxon>Leotiomycetes</taxon>
        <taxon>Helotiales</taxon>
        <taxon>Sclerotiniaceae</taxon>
        <taxon>Sclerotinia</taxon>
    </lineage>
</organism>
<feature type="domain" description="Homing endonuclease LAGLIDADG" evidence="1">
    <location>
        <begin position="25"/>
        <end position="135"/>
    </location>
</feature>
<keyword evidence="2" id="KW-0255">Endonuclease</keyword>
<name>A0A088CAF2_9HELO</name>
<dbReference type="InterPro" id="IPR027434">
    <property type="entry name" value="Homing_endonucl"/>
</dbReference>
<dbReference type="SUPFAM" id="SSF55608">
    <property type="entry name" value="Homing endonucleases"/>
    <property type="match status" value="1"/>
</dbReference>
<protein>
    <submittedName>
        <fullName evidence="2">LAGLIDADG endonuclease</fullName>
    </submittedName>
</protein>
<evidence type="ECO:0000259" key="1">
    <source>
        <dbReference type="Pfam" id="PF00961"/>
    </source>
</evidence>
<dbReference type="InterPro" id="IPR004860">
    <property type="entry name" value="LAGLIDADG_dom"/>
</dbReference>
<evidence type="ECO:0000313" key="2">
    <source>
        <dbReference type="EMBL" id="AHX83036.1"/>
    </source>
</evidence>
<dbReference type="InterPro" id="IPR051289">
    <property type="entry name" value="LAGLIDADG_Endonuclease"/>
</dbReference>
<reference evidence="2" key="1">
    <citation type="journal article" date="2014" name="PLoS ONE">
        <title>The 203 kbp Mitochondrial Genome of the Phytopathogenic Fungus Sclerotinia borealis Reveals Multiple Invasions of Introns and Genomic Duplications.</title>
        <authorList>
            <person name="Mardanov A.V."/>
            <person name="Beletsky A.V."/>
            <person name="Kadnikov V.V."/>
            <person name="Ignatov A.N."/>
            <person name="Ravin N.V."/>
        </authorList>
    </citation>
    <scope>NUCLEOTIDE SEQUENCE</scope>
    <source>
        <strain evidence="2">F-4128</strain>
    </source>
</reference>
<sequence length="281" mass="32048">MNTNRVNFDRLDNSKIVITKSWHLGFIEGDGSFFVWDNLMPVFCIEITGVQLDVLLKIKEFLERSLGFDIYSLYKLKNSSFITVTTLKARNNSKSSVALTIKNVRVLNNYLVPFLEDMTFLTKKGKDFKDFKIICEVVHNGAYRKDDIKNLILKLSYTMNIYRLSTNTAPTAGEAGLSLSKDEKYKLIFATPTVEHLRDGRVRDILTRKGIHQQTSCVYEIRELDGEVLMANTLSEAASIVGVYPDTLSKYLDVEMPGSVEDRVTLNNHKIRRVPVFNPFA</sequence>